<dbReference type="AlphaFoldDB" id="A0A0R2FYB6"/>
<keyword evidence="1" id="KW-0812">Transmembrane</keyword>
<evidence type="ECO:0000313" key="2">
    <source>
        <dbReference type="EMBL" id="KRN29876.1"/>
    </source>
</evidence>
<organism evidence="2 3">
    <name type="scientific">Liquorilactobacillus mali</name>
    <dbReference type="NCBI Taxonomy" id="1618"/>
    <lineage>
        <taxon>Bacteria</taxon>
        <taxon>Bacillati</taxon>
        <taxon>Bacillota</taxon>
        <taxon>Bacilli</taxon>
        <taxon>Lactobacillales</taxon>
        <taxon>Lactobacillaceae</taxon>
        <taxon>Liquorilactobacillus</taxon>
    </lineage>
</organism>
<protein>
    <submittedName>
        <fullName evidence="2">Methyl-accepting chemotaxis sensory transducer</fullName>
    </submittedName>
</protein>
<keyword evidence="1" id="KW-0472">Membrane</keyword>
<dbReference type="PATRIC" id="fig|1618.3.peg.291"/>
<comment type="caution">
    <text evidence="2">The sequence shown here is derived from an EMBL/GenBank/DDBJ whole genome shotgun (WGS) entry which is preliminary data.</text>
</comment>
<gene>
    <name evidence="2" type="ORF">IV36_GL000291</name>
</gene>
<accession>A0A0R2FYB6</accession>
<proteinExistence type="predicted"/>
<sequence>MKIKKSLGRFVWNLLVWFIVANALLIMLFSYLSTKAMLTTRNETSQKGAVNTLVESNNNLHSSINQELEKIASTSVFSKSNYNSKDVRYALKMAKKGNVTMEQIEFGSTNGETITFVKLPSGFDPRERPWYKGAIKKKWRCILDKSL</sequence>
<dbReference type="RefSeq" id="WP_235810260.1">
    <property type="nucleotide sequence ID" value="NZ_JQAR01000011.1"/>
</dbReference>
<name>A0A0R2FYB6_9LACO</name>
<reference evidence="2 3" key="1">
    <citation type="journal article" date="2015" name="Genome Announc.">
        <title>Expanding the biotechnology potential of lactobacilli through comparative genomics of 213 strains and associated genera.</title>
        <authorList>
            <person name="Sun Z."/>
            <person name="Harris H.M."/>
            <person name="McCann A."/>
            <person name="Guo C."/>
            <person name="Argimon S."/>
            <person name="Zhang W."/>
            <person name="Yang X."/>
            <person name="Jeffery I.B."/>
            <person name="Cooney J.C."/>
            <person name="Kagawa T.F."/>
            <person name="Liu W."/>
            <person name="Song Y."/>
            <person name="Salvetti E."/>
            <person name="Wrobel A."/>
            <person name="Rasinkangas P."/>
            <person name="Parkhill J."/>
            <person name="Rea M.C."/>
            <person name="O'Sullivan O."/>
            <person name="Ritari J."/>
            <person name="Douillard F.P."/>
            <person name="Paul Ross R."/>
            <person name="Yang R."/>
            <person name="Briner A.E."/>
            <person name="Felis G.E."/>
            <person name="de Vos W.M."/>
            <person name="Barrangou R."/>
            <person name="Klaenhammer T.R."/>
            <person name="Caufield P.W."/>
            <person name="Cui Y."/>
            <person name="Zhang H."/>
            <person name="O'Toole P.W."/>
        </authorList>
    </citation>
    <scope>NUCLEOTIDE SEQUENCE [LARGE SCALE GENOMIC DNA]</scope>
    <source>
        <strain evidence="2 3">ATCC 27304</strain>
    </source>
</reference>
<keyword evidence="1" id="KW-1133">Transmembrane helix</keyword>
<dbReference type="Gene3D" id="3.30.450.20">
    <property type="entry name" value="PAS domain"/>
    <property type="match status" value="1"/>
</dbReference>
<feature type="transmembrane region" description="Helical" evidence="1">
    <location>
        <begin position="12"/>
        <end position="32"/>
    </location>
</feature>
<dbReference type="STRING" id="1618.IV36_GL000291"/>
<dbReference type="Proteomes" id="UP000051727">
    <property type="component" value="Unassembled WGS sequence"/>
</dbReference>
<evidence type="ECO:0000313" key="3">
    <source>
        <dbReference type="Proteomes" id="UP000051727"/>
    </source>
</evidence>
<evidence type="ECO:0000256" key="1">
    <source>
        <dbReference type="SAM" id="Phobius"/>
    </source>
</evidence>
<dbReference type="EMBL" id="JQAR01000011">
    <property type="protein sequence ID" value="KRN29876.1"/>
    <property type="molecule type" value="Genomic_DNA"/>
</dbReference>